<dbReference type="GO" id="GO:0032977">
    <property type="term" value="F:membrane insertase activity"/>
    <property type="evidence" value="ECO:0007669"/>
    <property type="project" value="InterPro"/>
</dbReference>
<keyword evidence="7" id="KW-0653">Protein transport</keyword>
<feature type="transmembrane region" description="Helical" evidence="15">
    <location>
        <begin position="625"/>
        <end position="649"/>
    </location>
</feature>
<evidence type="ECO:0000259" key="17">
    <source>
        <dbReference type="Pfam" id="PF14849"/>
    </source>
</evidence>
<gene>
    <name evidence="18" type="ORF">GMBLW1_03150</name>
</gene>
<proteinExistence type="inferred from homology"/>
<evidence type="ECO:0000256" key="5">
    <source>
        <dbReference type="ARBA" id="ARBA00022475"/>
    </source>
</evidence>
<comment type="subcellular location">
    <subcellularLocation>
        <location evidence="1">Cell membrane</location>
        <topology evidence="1">Multi-pass membrane protein</topology>
    </subcellularLocation>
    <subcellularLocation>
        <location evidence="13">Membrane</location>
        <topology evidence="13">Multi-pass membrane protein</topology>
    </subcellularLocation>
</comment>
<name>A0A6C2YRN3_9BACT</name>
<dbReference type="KEGG" id="tim:GMBLW1_03150"/>
<dbReference type="InParanoid" id="A0A6C2YRN3"/>
<comment type="similarity">
    <text evidence="2">Belongs to the OXA1/ALB3/YidC family. Type 1 subfamily.</text>
</comment>
<keyword evidence="5" id="KW-1003">Cell membrane</keyword>
<evidence type="ECO:0000256" key="12">
    <source>
        <dbReference type="ARBA" id="ARBA00033342"/>
    </source>
</evidence>
<feature type="transmembrane region" description="Helical" evidence="15">
    <location>
        <begin position="555"/>
        <end position="576"/>
    </location>
</feature>
<dbReference type="RefSeq" id="WP_232056219.1">
    <property type="nucleotide sequence ID" value="NZ_LR593887.1"/>
</dbReference>
<dbReference type="GO" id="GO:0015031">
    <property type="term" value="P:protein transport"/>
    <property type="evidence" value="ECO:0007669"/>
    <property type="project" value="UniProtKB-KW"/>
</dbReference>
<accession>A0A6C2YRN3</accession>
<evidence type="ECO:0000256" key="11">
    <source>
        <dbReference type="ARBA" id="ARBA00033245"/>
    </source>
</evidence>
<dbReference type="PANTHER" id="PTHR12428">
    <property type="entry name" value="OXA1"/>
    <property type="match status" value="1"/>
</dbReference>
<feature type="transmembrane region" description="Helical" evidence="15">
    <location>
        <begin position="6"/>
        <end position="29"/>
    </location>
</feature>
<evidence type="ECO:0000256" key="9">
    <source>
        <dbReference type="ARBA" id="ARBA00023136"/>
    </source>
</evidence>
<dbReference type="GO" id="GO:0051205">
    <property type="term" value="P:protein insertion into membrane"/>
    <property type="evidence" value="ECO:0007669"/>
    <property type="project" value="TreeGrafter"/>
</dbReference>
<dbReference type="GO" id="GO:0005886">
    <property type="term" value="C:plasma membrane"/>
    <property type="evidence" value="ECO:0007669"/>
    <property type="project" value="UniProtKB-SubCell"/>
</dbReference>
<evidence type="ECO:0000256" key="13">
    <source>
        <dbReference type="RuleBase" id="RU003945"/>
    </source>
</evidence>
<evidence type="ECO:0000256" key="7">
    <source>
        <dbReference type="ARBA" id="ARBA00022927"/>
    </source>
</evidence>
<dbReference type="InterPro" id="IPR028053">
    <property type="entry name" value="Membr_insert_YidC_N"/>
</dbReference>
<keyword evidence="4" id="KW-0813">Transport</keyword>
<reference evidence="18" key="1">
    <citation type="submission" date="2019-04" db="EMBL/GenBank/DDBJ databases">
        <authorList>
            <consortium name="Science for Life Laboratories"/>
        </authorList>
    </citation>
    <scope>NUCLEOTIDE SEQUENCE</scope>
    <source>
        <strain evidence="18">MBLW1</strain>
    </source>
</reference>
<dbReference type="NCBIfam" id="TIGR03592">
    <property type="entry name" value="yidC_oxa1_cterm"/>
    <property type="match status" value="1"/>
</dbReference>
<keyword evidence="8 15" id="KW-1133">Transmembrane helix</keyword>
<dbReference type="EMBL" id="LR586016">
    <property type="protein sequence ID" value="VIP03645.1"/>
    <property type="molecule type" value="Genomic_DNA"/>
</dbReference>
<dbReference type="CDD" id="cd20070">
    <property type="entry name" value="5TM_YidC_Alb3"/>
    <property type="match status" value="1"/>
</dbReference>
<keyword evidence="6 13" id="KW-0812">Transmembrane</keyword>
<dbReference type="Gene3D" id="2.70.98.90">
    <property type="match status" value="1"/>
</dbReference>
<evidence type="ECO:0000256" key="1">
    <source>
        <dbReference type="ARBA" id="ARBA00004651"/>
    </source>
</evidence>
<feature type="domain" description="Membrane insertase YidC/Oxa/ALB C-terminal" evidence="16">
    <location>
        <begin position="486"/>
        <end position="705"/>
    </location>
</feature>
<dbReference type="Pfam" id="PF02096">
    <property type="entry name" value="60KD_IMP"/>
    <property type="match status" value="1"/>
</dbReference>
<dbReference type="PANTHER" id="PTHR12428:SF65">
    <property type="entry name" value="CYTOCHROME C OXIDASE ASSEMBLY PROTEIN COX18, MITOCHONDRIAL"/>
    <property type="match status" value="1"/>
</dbReference>
<evidence type="ECO:0000256" key="14">
    <source>
        <dbReference type="SAM" id="MobiDB-lite"/>
    </source>
</evidence>
<organism evidence="18">
    <name type="scientific">Tuwongella immobilis</name>
    <dbReference type="NCBI Taxonomy" id="692036"/>
    <lineage>
        <taxon>Bacteria</taxon>
        <taxon>Pseudomonadati</taxon>
        <taxon>Planctomycetota</taxon>
        <taxon>Planctomycetia</taxon>
        <taxon>Gemmatales</taxon>
        <taxon>Gemmataceae</taxon>
        <taxon>Tuwongella</taxon>
    </lineage>
</organism>
<feature type="transmembrane region" description="Helical" evidence="15">
    <location>
        <begin position="484"/>
        <end position="503"/>
    </location>
</feature>
<evidence type="ECO:0000256" key="3">
    <source>
        <dbReference type="ARBA" id="ARBA00015325"/>
    </source>
</evidence>
<dbReference type="Pfam" id="PF14849">
    <property type="entry name" value="YidC_periplas"/>
    <property type="match status" value="1"/>
</dbReference>
<keyword evidence="9 15" id="KW-0472">Membrane</keyword>
<evidence type="ECO:0000256" key="15">
    <source>
        <dbReference type="SAM" id="Phobius"/>
    </source>
</evidence>
<feature type="domain" description="Membrane insertase YidC N-terminal" evidence="17">
    <location>
        <begin position="201"/>
        <end position="347"/>
    </location>
</feature>
<dbReference type="AlphaFoldDB" id="A0A6C2YRN3"/>
<dbReference type="InterPro" id="IPR038221">
    <property type="entry name" value="YidC_periplasmic_sf"/>
</dbReference>
<feature type="compositionally biased region" description="Basic residues" evidence="14">
    <location>
        <begin position="748"/>
        <end position="757"/>
    </location>
</feature>
<evidence type="ECO:0000256" key="2">
    <source>
        <dbReference type="ARBA" id="ARBA00010527"/>
    </source>
</evidence>
<evidence type="ECO:0000256" key="8">
    <source>
        <dbReference type="ARBA" id="ARBA00022989"/>
    </source>
</evidence>
<dbReference type="InterPro" id="IPR047196">
    <property type="entry name" value="YidC_ALB_C"/>
</dbReference>
<evidence type="ECO:0000313" key="18">
    <source>
        <dbReference type="EMBL" id="VIP03645.1"/>
    </source>
</evidence>
<keyword evidence="10" id="KW-0143">Chaperone</keyword>
<dbReference type="InterPro" id="IPR001708">
    <property type="entry name" value="YidC/ALB3/OXA1/COX18"/>
</dbReference>
<sequence>MQNNRSIFWFMLISLVFVITWQQFLLWMWPPEPPKPKPVVQREAVQLLGSSAMLGKRWVFDLPAADEQAVKDWPTPPIPPSRIPPAELIALGDDPENPFYLRVMLNRRGAGVQQVILTQFDEASRLGKPVKDGEGKRLPLHLIPGVNRPLERKMDDGYVPPTLQPGTVPSDVSLSPASYRVFHYDSPDATQPLDTLGIRDWDLVTKPADPKADTQEVVFQTELKAPHWVKLRKIFTLKRHEYHIGLRLEIERLPGHEGAPKFRYQLAGPIGMPIEGEWYTGTFRNMMVGFVDPDGNASRHFEDAAQIAYKSGTERLVRSQSRLQYAAISTQYFASAITVDDQQAEGQAPNFLEFVRGTLERPGRPLMPGQPELSRPGELDDITVRAISESLGLEKPVQHAFMLYEGPVKVRLLHQMRDSQGNPAVDPALVDRYKDSLNLRTLTDYQMPGPIGSFARTILWTDLLILTTNLMHSILGLFNGIMPTLGLSIIALTILVRGVLFPVSRKQAAGMQRFQEKMAVLAPEVKKLQERFKDDPQRFKEEQMKLYLRNGVNPLVMMGGCLLLIAQMPIIMGLYYCLQESVFFRLSDFLWIENLAAPDMLLWWSEGIPLISQPELRGVGICFGISFYMGPYLNILPIIAMGLMLYQQIKTMPPPTDEQQAAQQSMMKYMMGIMAFLFYKVAAGLALYFIATTIWGLIERRMIKKASTTSPVSVPVNTSGGSTTGELLTNSNSGSTPRPAGPAPIQGKVKKKDKKGKAPQPANRERKPEKPPGFWERLQNWVQEQQDKAKRRGG</sequence>
<evidence type="ECO:0000259" key="16">
    <source>
        <dbReference type="Pfam" id="PF02096"/>
    </source>
</evidence>
<dbReference type="InterPro" id="IPR028055">
    <property type="entry name" value="YidC/Oxa/ALB_C"/>
</dbReference>
<evidence type="ECO:0000313" key="19">
    <source>
        <dbReference type="Proteomes" id="UP000464378"/>
    </source>
</evidence>
<dbReference type="EMBL" id="LR593887">
    <property type="protein sequence ID" value="VTS04658.1"/>
    <property type="molecule type" value="Genomic_DNA"/>
</dbReference>
<feature type="transmembrane region" description="Helical" evidence="15">
    <location>
        <begin position="669"/>
        <end position="698"/>
    </location>
</feature>
<dbReference type="Proteomes" id="UP000464378">
    <property type="component" value="Chromosome"/>
</dbReference>
<protein>
    <recommendedName>
        <fullName evidence="3">Membrane protein insertase YidC</fullName>
    </recommendedName>
    <alternativeName>
        <fullName evidence="12">Foldase YidC</fullName>
    </alternativeName>
    <alternativeName>
        <fullName evidence="11">Membrane integrase YidC</fullName>
    </alternativeName>
</protein>
<evidence type="ECO:0000256" key="6">
    <source>
        <dbReference type="ARBA" id="ARBA00022692"/>
    </source>
</evidence>
<keyword evidence="19" id="KW-1185">Reference proteome</keyword>
<feature type="region of interest" description="Disordered" evidence="14">
    <location>
        <begin position="709"/>
        <end position="794"/>
    </location>
</feature>
<evidence type="ECO:0000256" key="10">
    <source>
        <dbReference type="ARBA" id="ARBA00023186"/>
    </source>
</evidence>
<feature type="compositionally biased region" description="Polar residues" evidence="14">
    <location>
        <begin position="726"/>
        <end position="736"/>
    </location>
</feature>
<evidence type="ECO:0000256" key="4">
    <source>
        <dbReference type="ARBA" id="ARBA00022448"/>
    </source>
</evidence>